<dbReference type="PANTHER" id="PTHR37574">
    <property type="entry name" value="LIPASE B"/>
    <property type="match status" value="1"/>
</dbReference>
<sequence length="344" mass="35666">MTLPGRVALFLVVLLLGLGAAGGAAAADDGPALNAPEDTLARSLDCHGDLAARQPVLLIPGTTLTPAEFDRNYARAFTATGRPFCSVTLPQNALGDLQVAAEYVVSAIRTMSDRAGGREIDLLGHSQGGMLGRWALKFFPDIRGKVDDYVALAPSTRGTVDAPLVCAVPAVGCAPAIWQQAPRSRFLAALNAGGETVPGVDYTVAYTIYDEIVVPNLAVPRGIPVDATPPANSPVRGPDDQVSNVSLQSLCGVTRVVDHFGIGTSDAVAYALAVDALDHPGPAQVSRIDRGVCLRPFQPGVNPLTFPTDFAGLVATAGTALATGPFAPREPELRPYARGEVPAS</sequence>
<protein>
    <submittedName>
        <fullName evidence="3">Lipase</fullName>
    </submittedName>
</protein>
<dbReference type="InterPro" id="IPR053228">
    <property type="entry name" value="Stereospecific_Lipase"/>
</dbReference>
<evidence type="ECO:0000313" key="3">
    <source>
        <dbReference type="EMBL" id="MEJ2868087.1"/>
    </source>
</evidence>
<organism evidence="3 4">
    <name type="scientific">Actinomycetospora aurantiaca</name>
    <dbReference type="NCBI Taxonomy" id="3129233"/>
    <lineage>
        <taxon>Bacteria</taxon>
        <taxon>Bacillati</taxon>
        <taxon>Actinomycetota</taxon>
        <taxon>Actinomycetes</taxon>
        <taxon>Pseudonocardiales</taxon>
        <taxon>Pseudonocardiaceae</taxon>
        <taxon>Actinomycetospora</taxon>
    </lineage>
</organism>
<keyword evidence="4" id="KW-1185">Reference proteome</keyword>
<dbReference type="RefSeq" id="WP_337694686.1">
    <property type="nucleotide sequence ID" value="NZ_JBBEGN010000003.1"/>
</dbReference>
<dbReference type="SUPFAM" id="SSF53474">
    <property type="entry name" value="alpha/beta-Hydrolases"/>
    <property type="match status" value="1"/>
</dbReference>
<keyword evidence="2" id="KW-0732">Signal</keyword>
<proteinExistence type="predicted"/>
<feature type="region of interest" description="Disordered" evidence="1">
    <location>
        <begin position="325"/>
        <end position="344"/>
    </location>
</feature>
<accession>A0ABU8MN95</accession>
<evidence type="ECO:0000313" key="4">
    <source>
        <dbReference type="Proteomes" id="UP001385809"/>
    </source>
</evidence>
<evidence type="ECO:0000256" key="1">
    <source>
        <dbReference type="SAM" id="MobiDB-lite"/>
    </source>
</evidence>
<evidence type="ECO:0000256" key="2">
    <source>
        <dbReference type="SAM" id="SignalP"/>
    </source>
</evidence>
<dbReference type="PANTHER" id="PTHR37574:SF1">
    <property type="entry name" value="LIPASE B"/>
    <property type="match status" value="1"/>
</dbReference>
<reference evidence="3 4" key="1">
    <citation type="submission" date="2024-03" db="EMBL/GenBank/DDBJ databases">
        <title>Actinomycetospora sp. OC33-EN08, a novel actinomycete isolated from wild orchid (Aerides multiflora).</title>
        <authorList>
            <person name="Suriyachadkun C."/>
        </authorList>
    </citation>
    <scope>NUCLEOTIDE SEQUENCE [LARGE SCALE GENOMIC DNA]</scope>
    <source>
        <strain evidence="3 4">OC33-EN08</strain>
    </source>
</reference>
<feature type="chain" id="PRO_5047221094" evidence="2">
    <location>
        <begin position="27"/>
        <end position="344"/>
    </location>
</feature>
<gene>
    <name evidence="3" type="ORF">WCD74_09950</name>
</gene>
<comment type="caution">
    <text evidence="3">The sequence shown here is derived from an EMBL/GenBank/DDBJ whole genome shotgun (WGS) entry which is preliminary data.</text>
</comment>
<dbReference type="Proteomes" id="UP001385809">
    <property type="component" value="Unassembled WGS sequence"/>
</dbReference>
<name>A0ABU8MN95_9PSEU</name>
<feature type="signal peptide" evidence="2">
    <location>
        <begin position="1"/>
        <end position="26"/>
    </location>
</feature>
<dbReference type="EMBL" id="JBBEGN010000003">
    <property type="protein sequence ID" value="MEJ2868087.1"/>
    <property type="molecule type" value="Genomic_DNA"/>
</dbReference>
<dbReference type="Gene3D" id="3.40.50.1820">
    <property type="entry name" value="alpha/beta hydrolase"/>
    <property type="match status" value="1"/>
</dbReference>
<dbReference type="InterPro" id="IPR029058">
    <property type="entry name" value="AB_hydrolase_fold"/>
</dbReference>